<dbReference type="InterPro" id="IPR036505">
    <property type="entry name" value="Amidase/PGRP_sf"/>
</dbReference>
<dbReference type="EMBL" id="UXAW01000083">
    <property type="protein sequence ID" value="VDC31362.1"/>
    <property type="molecule type" value="Genomic_DNA"/>
</dbReference>
<evidence type="ECO:0000259" key="5">
    <source>
        <dbReference type="SMART" id="SM00644"/>
    </source>
</evidence>
<dbReference type="GO" id="GO:0008745">
    <property type="term" value="F:N-acetylmuramoyl-L-alanine amidase activity"/>
    <property type="evidence" value="ECO:0007669"/>
    <property type="project" value="UniProtKB-EC"/>
</dbReference>
<protein>
    <recommendedName>
        <fullName evidence="2">N-acetylmuramoyl-L-alanine amidase</fullName>
        <ecNumber evidence="2">3.5.1.28</ecNumber>
    </recommendedName>
</protein>
<dbReference type="SMART" id="SM00644">
    <property type="entry name" value="Ami_2"/>
    <property type="match status" value="1"/>
</dbReference>
<reference evidence="6 7" key="1">
    <citation type="submission" date="2018-11" db="EMBL/GenBank/DDBJ databases">
        <authorList>
            <person name="Criscuolo A."/>
        </authorList>
    </citation>
    <scope>NUCLEOTIDE SEQUENCE [LARGE SCALE GENOMIC DNA]</scope>
    <source>
        <strain evidence="6">ACIP111625</strain>
    </source>
</reference>
<feature type="domain" description="N-acetylmuramoyl-L-alanine amidase" evidence="5">
    <location>
        <begin position="6"/>
        <end position="139"/>
    </location>
</feature>
<dbReference type="Pfam" id="PF01510">
    <property type="entry name" value="Amidase_2"/>
    <property type="match status" value="1"/>
</dbReference>
<evidence type="ECO:0000256" key="4">
    <source>
        <dbReference type="ARBA" id="ARBA00023316"/>
    </source>
</evidence>
<name>A0A3P5XM91_9RHOB</name>
<dbReference type="RefSeq" id="WP_124087585.1">
    <property type="nucleotide sequence ID" value="NZ_UXAW01000083.1"/>
</dbReference>
<evidence type="ECO:0000256" key="2">
    <source>
        <dbReference type="ARBA" id="ARBA00011901"/>
    </source>
</evidence>
<keyword evidence="7" id="KW-1185">Reference proteome</keyword>
<dbReference type="SUPFAM" id="SSF55846">
    <property type="entry name" value="N-acetylmuramoyl-L-alanine amidase-like"/>
    <property type="match status" value="1"/>
</dbReference>
<dbReference type="InterPro" id="IPR051206">
    <property type="entry name" value="NAMLAA_amidase_2"/>
</dbReference>
<proteinExistence type="predicted"/>
<dbReference type="GO" id="GO:0019867">
    <property type="term" value="C:outer membrane"/>
    <property type="evidence" value="ECO:0007669"/>
    <property type="project" value="TreeGrafter"/>
</dbReference>
<comment type="catalytic activity">
    <reaction evidence="1">
        <text>Hydrolyzes the link between N-acetylmuramoyl residues and L-amino acid residues in certain cell-wall glycopeptides.</text>
        <dbReference type="EC" id="3.5.1.28"/>
    </reaction>
</comment>
<dbReference type="Gene3D" id="3.40.80.10">
    <property type="entry name" value="Peptidoglycan recognition protein-like"/>
    <property type="match status" value="1"/>
</dbReference>
<dbReference type="Proteomes" id="UP000277498">
    <property type="component" value="Unassembled WGS sequence"/>
</dbReference>
<evidence type="ECO:0000313" key="7">
    <source>
        <dbReference type="Proteomes" id="UP000277498"/>
    </source>
</evidence>
<dbReference type="EC" id="3.5.1.28" evidence="2"/>
<keyword evidence="3 6" id="KW-0378">Hydrolase</keyword>
<evidence type="ECO:0000256" key="1">
    <source>
        <dbReference type="ARBA" id="ARBA00001561"/>
    </source>
</evidence>
<dbReference type="GO" id="GO:0071555">
    <property type="term" value="P:cell wall organization"/>
    <property type="evidence" value="ECO:0007669"/>
    <property type="project" value="UniProtKB-KW"/>
</dbReference>
<accession>A0A3P5XM91</accession>
<sequence>MTAFPSPNFGERRGGATPSLIVIHYTAMASCAAARARLCDPAAEVSAHWLIAEDGATEALVPEEARAWHAGQSFWRGISDVNSHSIGIELANRGDHPFPEPQMAALERLLREIMARWSIAPRGVLAHSDIAPGRKSDPGPRFDWRRLARQGLAVWPEPAAPGELRRDLMAFGYADLPDDLLLAAFRLRFRPWAEGPADAQDAALAAGLAAG</sequence>
<organism evidence="6 7">
    <name type="scientific">Pseudogemmobacter humi</name>
    <dbReference type="NCBI Taxonomy" id="2483812"/>
    <lineage>
        <taxon>Bacteria</taxon>
        <taxon>Pseudomonadati</taxon>
        <taxon>Pseudomonadota</taxon>
        <taxon>Alphaproteobacteria</taxon>
        <taxon>Rhodobacterales</taxon>
        <taxon>Paracoccaceae</taxon>
        <taxon>Pseudogemmobacter</taxon>
    </lineage>
</organism>
<evidence type="ECO:0000313" key="6">
    <source>
        <dbReference type="EMBL" id="VDC31362.1"/>
    </source>
</evidence>
<evidence type="ECO:0000256" key="3">
    <source>
        <dbReference type="ARBA" id="ARBA00022801"/>
    </source>
</evidence>
<dbReference type="GO" id="GO:0009253">
    <property type="term" value="P:peptidoglycan catabolic process"/>
    <property type="evidence" value="ECO:0007669"/>
    <property type="project" value="InterPro"/>
</dbReference>
<dbReference type="InterPro" id="IPR002502">
    <property type="entry name" value="Amidase_domain"/>
</dbReference>
<dbReference type="PANTHER" id="PTHR30417">
    <property type="entry name" value="N-ACETYLMURAMOYL-L-ALANINE AMIDASE AMID"/>
    <property type="match status" value="1"/>
</dbReference>
<dbReference type="OrthoDB" id="9794842at2"/>
<dbReference type="GO" id="GO:0009254">
    <property type="term" value="P:peptidoglycan turnover"/>
    <property type="evidence" value="ECO:0007669"/>
    <property type="project" value="TreeGrafter"/>
</dbReference>
<dbReference type="CDD" id="cd06583">
    <property type="entry name" value="PGRP"/>
    <property type="match status" value="1"/>
</dbReference>
<dbReference type="PANTHER" id="PTHR30417:SF1">
    <property type="entry name" value="N-ACETYLMURAMOYL-L-ALANINE AMIDASE AMID"/>
    <property type="match status" value="1"/>
</dbReference>
<keyword evidence="4" id="KW-0961">Cell wall biogenesis/degradation</keyword>
<gene>
    <name evidence="6" type="primary">amiD</name>
    <name evidence="6" type="ORF">XINFAN_02858</name>
</gene>
<dbReference type="AlphaFoldDB" id="A0A3P5XM91"/>